<evidence type="ECO:0000256" key="2">
    <source>
        <dbReference type="ARBA" id="ARBA00008107"/>
    </source>
</evidence>
<evidence type="ECO:0000256" key="3">
    <source>
        <dbReference type="ARBA" id="ARBA00011738"/>
    </source>
</evidence>
<dbReference type="InterPro" id="IPR028366">
    <property type="entry name" value="PhoU"/>
</dbReference>
<dbReference type="GO" id="GO:0030643">
    <property type="term" value="P:intracellular phosphate ion homeostasis"/>
    <property type="evidence" value="ECO:0007669"/>
    <property type="project" value="InterPro"/>
</dbReference>
<comment type="function">
    <text evidence="7">Plays a role in the regulation of phosphate uptake.</text>
</comment>
<dbReference type="SUPFAM" id="SSF109755">
    <property type="entry name" value="PhoU-like"/>
    <property type="match status" value="1"/>
</dbReference>
<organism evidence="9">
    <name type="scientific">uncultured Frankineae bacterium</name>
    <dbReference type="NCBI Taxonomy" id="437475"/>
    <lineage>
        <taxon>Bacteria</taxon>
        <taxon>Bacillati</taxon>
        <taxon>Actinomycetota</taxon>
        <taxon>Actinomycetes</taxon>
        <taxon>Frankiales</taxon>
        <taxon>environmental samples</taxon>
    </lineage>
</organism>
<comment type="subunit">
    <text evidence="3 7">Homodimer.</text>
</comment>
<dbReference type="PANTHER" id="PTHR42930:SF3">
    <property type="entry name" value="PHOSPHATE-SPECIFIC TRANSPORT SYSTEM ACCESSORY PROTEIN PHOU"/>
    <property type="match status" value="1"/>
</dbReference>
<keyword evidence="4 7" id="KW-0813">Transport</keyword>
<evidence type="ECO:0000259" key="8">
    <source>
        <dbReference type="Pfam" id="PF01895"/>
    </source>
</evidence>
<dbReference type="Pfam" id="PF01895">
    <property type="entry name" value="PhoU"/>
    <property type="match status" value="2"/>
</dbReference>
<feature type="domain" description="PhoU" evidence="8">
    <location>
        <begin position="17"/>
        <end position="103"/>
    </location>
</feature>
<dbReference type="EMBL" id="CADCUB010000070">
    <property type="protein sequence ID" value="CAA9323547.1"/>
    <property type="molecule type" value="Genomic_DNA"/>
</dbReference>
<dbReference type="InterPro" id="IPR038078">
    <property type="entry name" value="PhoU-like_sf"/>
</dbReference>
<gene>
    <name evidence="9" type="ORF">AVDCRST_MAG07-1340</name>
</gene>
<dbReference type="GO" id="GO:0045936">
    <property type="term" value="P:negative regulation of phosphate metabolic process"/>
    <property type="evidence" value="ECO:0007669"/>
    <property type="project" value="InterPro"/>
</dbReference>
<evidence type="ECO:0000256" key="1">
    <source>
        <dbReference type="ARBA" id="ARBA00004496"/>
    </source>
</evidence>
<dbReference type="PIRSF" id="PIRSF003107">
    <property type="entry name" value="PhoU"/>
    <property type="match status" value="1"/>
</dbReference>
<evidence type="ECO:0000256" key="5">
    <source>
        <dbReference type="ARBA" id="ARBA00022490"/>
    </source>
</evidence>
<comment type="similarity">
    <text evidence="2 7">Belongs to the PhoU family.</text>
</comment>
<dbReference type="FunFam" id="1.20.58.220:FF:000004">
    <property type="entry name" value="Phosphate-specific transport system accessory protein PhoU"/>
    <property type="match status" value="1"/>
</dbReference>
<accession>A0A6J4L7Q3</accession>
<dbReference type="PANTHER" id="PTHR42930">
    <property type="entry name" value="PHOSPHATE-SPECIFIC TRANSPORT SYSTEM ACCESSORY PROTEIN PHOU"/>
    <property type="match status" value="1"/>
</dbReference>
<evidence type="ECO:0000256" key="6">
    <source>
        <dbReference type="ARBA" id="ARBA00022592"/>
    </source>
</evidence>
<dbReference type="GO" id="GO:0005737">
    <property type="term" value="C:cytoplasm"/>
    <property type="evidence" value="ECO:0007669"/>
    <property type="project" value="UniProtKB-SubCell"/>
</dbReference>
<dbReference type="AlphaFoldDB" id="A0A6J4L7Q3"/>
<keyword evidence="6 7" id="KW-0592">Phosphate transport</keyword>
<evidence type="ECO:0000313" key="9">
    <source>
        <dbReference type="EMBL" id="CAA9323547.1"/>
    </source>
</evidence>
<dbReference type="Gene3D" id="1.20.58.220">
    <property type="entry name" value="Phosphate transport system protein phou homolog 2, domain 2"/>
    <property type="match status" value="1"/>
</dbReference>
<feature type="domain" description="PhoU" evidence="8">
    <location>
        <begin position="121"/>
        <end position="204"/>
    </location>
</feature>
<comment type="subcellular location">
    <subcellularLocation>
        <location evidence="1 7">Cytoplasm</location>
    </subcellularLocation>
</comment>
<dbReference type="NCBIfam" id="TIGR02135">
    <property type="entry name" value="phoU_full"/>
    <property type="match status" value="1"/>
</dbReference>
<proteinExistence type="inferred from homology"/>
<evidence type="ECO:0000256" key="4">
    <source>
        <dbReference type="ARBA" id="ARBA00022448"/>
    </source>
</evidence>
<reference evidence="9" key="1">
    <citation type="submission" date="2020-02" db="EMBL/GenBank/DDBJ databases">
        <authorList>
            <person name="Meier V. D."/>
        </authorList>
    </citation>
    <scope>NUCLEOTIDE SEQUENCE</scope>
    <source>
        <strain evidence="9">AVDCRST_MAG07</strain>
    </source>
</reference>
<sequence>MRDTYHDELDAISAALVDMANLVGSAMSRATTALLDADLQLAEQVIGADEAVDARYRETEARAFDLLARQQPVASDLRILVTSLRMVADLERMGDNAVHVAKITRRRYPSSAVPQSLRATVLKMGHAAEEIVAKTASVIAGRDIVLAAELEKDDDVMDELHRQLFTAILDDSFDQGVEAAIDITLVGRHYERFADHAVSVARRVVYLVTGERLD</sequence>
<dbReference type="InterPro" id="IPR026022">
    <property type="entry name" value="PhoU_dom"/>
</dbReference>
<keyword evidence="5 7" id="KW-0963">Cytoplasm</keyword>
<dbReference type="GO" id="GO:0006817">
    <property type="term" value="P:phosphate ion transport"/>
    <property type="evidence" value="ECO:0007669"/>
    <property type="project" value="UniProtKB-KW"/>
</dbReference>
<protein>
    <recommendedName>
        <fullName evidence="7">Phosphate-specific transport system accessory protein PhoU</fullName>
    </recommendedName>
</protein>
<name>A0A6J4L7Q3_9ACTN</name>
<evidence type="ECO:0000256" key="7">
    <source>
        <dbReference type="PIRNR" id="PIRNR003107"/>
    </source>
</evidence>